<name>A0AAE0FII1_9CHLO</name>
<proteinExistence type="predicted"/>
<organism evidence="2 3">
    <name type="scientific">Cymbomonas tetramitiformis</name>
    <dbReference type="NCBI Taxonomy" id="36881"/>
    <lineage>
        <taxon>Eukaryota</taxon>
        <taxon>Viridiplantae</taxon>
        <taxon>Chlorophyta</taxon>
        <taxon>Pyramimonadophyceae</taxon>
        <taxon>Pyramimonadales</taxon>
        <taxon>Pyramimonadaceae</taxon>
        <taxon>Cymbomonas</taxon>
    </lineage>
</organism>
<dbReference type="Proteomes" id="UP001190700">
    <property type="component" value="Unassembled WGS sequence"/>
</dbReference>
<evidence type="ECO:0000256" key="1">
    <source>
        <dbReference type="SAM" id="MobiDB-lite"/>
    </source>
</evidence>
<evidence type="ECO:0000313" key="2">
    <source>
        <dbReference type="EMBL" id="KAK3260173.1"/>
    </source>
</evidence>
<dbReference type="EMBL" id="LGRX02018080">
    <property type="protein sequence ID" value="KAK3260173.1"/>
    <property type="molecule type" value="Genomic_DNA"/>
</dbReference>
<accession>A0AAE0FII1</accession>
<protein>
    <submittedName>
        <fullName evidence="2">Uncharacterized protein</fullName>
    </submittedName>
</protein>
<gene>
    <name evidence="2" type="ORF">CYMTET_30854</name>
</gene>
<dbReference type="AlphaFoldDB" id="A0AAE0FII1"/>
<evidence type="ECO:0000313" key="3">
    <source>
        <dbReference type="Proteomes" id="UP001190700"/>
    </source>
</evidence>
<feature type="compositionally biased region" description="Basic residues" evidence="1">
    <location>
        <begin position="1"/>
        <end position="10"/>
    </location>
</feature>
<feature type="compositionally biased region" description="Acidic residues" evidence="1">
    <location>
        <begin position="76"/>
        <end position="105"/>
    </location>
</feature>
<feature type="region of interest" description="Disordered" evidence="1">
    <location>
        <begin position="1"/>
        <end position="105"/>
    </location>
</feature>
<keyword evidence="3" id="KW-1185">Reference proteome</keyword>
<comment type="caution">
    <text evidence="2">The sequence shown here is derived from an EMBL/GenBank/DDBJ whole genome shotgun (WGS) entry which is preliminary data.</text>
</comment>
<reference evidence="2 3" key="1">
    <citation type="journal article" date="2015" name="Genome Biol. Evol.">
        <title>Comparative Genomics of a Bacterivorous Green Alga Reveals Evolutionary Causalities and Consequences of Phago-Mixotrophic Mode of Nutrition.</title>
        <authorList>
            <person name="Burns J.A."/>
            <person name="Paasch A."/>
            <person name="Narechania A."/>
            <person name="Kim E."/>
        </authorList>
    </citation>
    <scope>NUCLEOTIDE SEQUENCE [LARGE SCALE GENOMIC DNA]</scope>
    <source>
        <strain evidence="2 3">PLY_AMNH</strain>
    </source>
</reference>
<sequence>MDLKKRKQRPRAATIAKEGAKKSHTARAQHEQDNLSNPSIFDFFVHGNDEKLKQEQAHPPTPQAVEQEHDVIDLVSDTDNDEEASEESAEDDAAMEEEQDVITIM</sequence>
<feature type="compositionally biased region" description="Basic and acidic residues" evidence="1">
    <location>
        <begin position="47"/>
        <end position="56"/>
    </location>
</feature>